<dbReference type="AlphaFoldDB" id="A0A9P4Q908"/>
<comment type="caution">
    <text evidence="2">The sequence shown here is derived from an EMBL/GenBank/DDBJ whole genome shotgun (WGS) entry which is preliminary data.</text>
</comment>
<dbReference type="InterPro" id="IPR021054">
    <property type="entry name" value="Cell_wall_mannoprotein_1"/>
</dbReference>
<evidence type="ECO:0000313" key="2">
    <source>
        <dbReference type="EMBL" id="KAF2720277.1"/>
    </source>
</evidence>
<feature type="signal peptide" evidence="1">
    <location>
        <begin position="1"/>
        <end position="15"/>
    </location>
</feature>
<name>A0A9P4Q908_9PEZI</name>
<reference evidence="2" key="1">
    <citation type="journal article" date="2020" name="Stud. Mycol.">
        <title>101 Dothideomycetes genomes: a test case for predicting lifestyles and emergence of pathogens.</title>
        <authorList>
            <person name="Haridas S."/>
            <person name="Albert R."/>
            <person name="Binder M."/>
            <person name="Bloem J."/>
            <person name="Labutti K."/>
            <person name="Salamov A."/>
            <person name="Andreopoulos B."/>
            <person name="Baker S."/>
            <person name="Barry K."/>
            <person name="Bills G."/>
            <person name="Bluhm B."/>
            <person name="Cannon C."/>
            <person name="Castanera R."/>
            <person name="Culley D."/>
            <person name="Daum C."/>
            <person name="Ezra D."/>
            <person name="Gonzalez J."/>
            <person name="Henrissat B."/>
            <person name="Kuo A."/>
            <person name="Liang C."/>
            <person name="Lipzen A."/>
            <person name="Lutzoni F."/>
            <person name="Magnuson J."/>
            <person name="Mondo S."/>
            <person name="Nolan M."/>
            <person name="Ohm R."/>
            <person name="Pangilinan J."/>
            <person name="Park H.-J."/>
            <person name="Ramirez L."/>
            <person name="Alfaro M."/>
            <person name="Sun H."/>
            <person name="Tritt A."/>
            <person name="Yoshinaga Y."/>
            <person name="Zwiers L.-H."/>
            <person name="Turgeon B."/>
            <person name="Goodwin S."/>
            <person name="Spatafora J."/>
            <person name="Crous P."/>
            <person name="Grigoriev I."/>
        </authorList>
    </citation>
    <scope>NUCLEOTIDE SEQUENCE</scope>
    <source>
        <strain evidence="2">CBS 116435</strain>
    </source>
</reference>
<sequence length="174" mass="18501">MRGFTLLLLAPLALASAVLKRDAQSVYDDITAIDTNVRKLTAALTAYNGGIRETQPTFDASIAVHYVNREGFRHAYESASFSSADSKRIVDHVNDSVGVSIPAGLQVLEAKKPLFDDAQVSSLVKAAVDLLKYDHETFSAVVGTKLSLDQTAPGLAAAGKIDAALQAASLYYTV</sequence>
<accession>A0A9P4Q908</accession>
<dbReference type="Gene3D" id="1.20.1280.140">
    <property type="match status" value="1"/>
</dbReference>
<dbReference type="PANTHER" id="PTHR38123:SF5">
    <property type="entry name" value="CELL WALL GALACTOMANNOPROTEIN"/>
    <property type="match status" value="1"/>
</dbReference>
<dbReference type="Pfam" id="PF12296">
    <property type="entry name" value="HsbA"/>
    <property type="match status" value="1"/>
</dbReference>
<keyword evidence="3" id="KW-1185">Reference proteome</keyword>
<keyword evidence="1" id="KW-0732">Signal</keyword>
<dbReference type="OrthoDB" id="2422134at2759"/>
<gene>
    <name evidence="2" type="ORF">K431DRAFT_285943</name>
</gene>
<dbReference type="GO" id="GO:0005576">
    <property type="term" value="C:extracellular region"/>
    <property type="evidence" value="ECO:0007669"/>
    <property type="project" value="TreeGrafter"/>
</dbReference>
<organism evidence="2 3">
    <name type="scientific">Polychaeton citri CBS 116435</name>
    <dbReference type="NCBI Taxonomy" id="1314669"/>
    <lineage>
        <taxon>Eukaryota</taxon>
        <taxon>Fungi</taxon>
        <taxon>Dikarya</taxon>
        <taxon>Ascomycota</taxon>
        <taxon>Pezizomycotina</taxon>
        <taxon>Dothideomycetes</taxon>
        <taxon>Dothideomycetidae</taxon>
        <taxon>Capnodiales</taxon>
        <taxon>Capnodiaceae</taxon>
        <taxon>Polychaeton</taxon>
    </lineage>
</organism>
<proteinExistence type="predicted"/>
<protein>
    <submittedName>
        <fullName evidence="2">Uncharacterized protein</fullName>
    </submittedName>
</protein>
<dbReference type="EMBL" id="MU003801">
    <property type="protein sequence ID" value="KAF2720277.1"/>
    <property type="molecule type" value="Genomic_DNA"/>
</dbReference>
<feature type="chain" id="PRO_5040184374" evidence="1">
    <location>
        <begin position="16"/>
        <end position="174"/>
    </location>
</feature>
<dbReference type="Proteomes" id="UP000799441">
    <property type="component" value="Unassembled WGS sequence"/>
</dbReference>
<evidence type="ECO:0000256" key="1">
    <source>
        <dbReference type="SAM" id="SignalP"/>
    </source>
</evidence>
<evidence type="ECO:0000313" key="3">
    <source>
        <dbReference type="Proteomes" id="UP000799441"/>
    </source>
</evidence>
<dbReference type="PANTHER" id="PTHR38123">
    <property type="entry name" value="CELL WALL SERINE-THREONINE-RICH GALACTOMANNOPROTEIN MP1 (AFU_ORTHOLOGUE AFUA_4G03240)"/>
    <property type="match status" value="1"/>
</dbReference>